<reference evidence="1" key="1">
    <citation type="submission" date="2016-04" db="EMBL/GenBank/DDBJ databases">
        <authorList>
            <person name="Evans L.H."/>
            <person name="Alamgir A."/>
            <person name="Owens N."/>
            <person name="Weber N.D."/>
            <person name="Virtaneva K."/>
            <person name="Barbian K."/>
            <person name="Babar A."/>
            <person name="Rosenke K."/>
        </authorList>
    </citation>
    <scope>NUCLEOTIDE SEQUENCE</scope>
    <source>
        <strain evidence="1">86-1</strain>
    </source>
</reference>
<dbReference type="GO" id="GO:0008757">
    <property type="term" value="F:S-adenosylmethionine-dependent methyltransferase activity"/>
    <property type="evidence" value="ECO:0007669"/>
    <property type="project" value="InterPro"/>
</dbReference>
<protein>
    <submittedName>
        <fullName evidence="1">Uncharacterized protein</fullName>
    </submittedName>
</protein>
<dbReference type="Pfam" id="PF13489">
    <property type="entry name" value="Methyltransf_23"/>
    <property type="match status" value="1"/>
</dbReference>
<dbReference type="SUPFAM" id="SSF53335">
    <property type="entry name" value="S-adenosyl-L-methionine-dependent methyltransferases"/>
    <property type="match status" value="1"/>
</dbReference>
<accession>A0A212J4F1</accession>
<sequence>METLNEYGDLYKKTTGIHGADISSQRMDDLDKKCLIFALNLQNDDTKISVDLGAGFGSQSLKLALIGIEAHMYDILDVSKEIDQLKQLLQIHNLYFHKKDIGQEDFSTLKPIDLVYSQRFIHYLPYATARLLAQNIYKRLKIGGRVFISASGINTELSTDYRGKEVPVQMRYFPLSQSMREKHGISTDVCLYSKEELSDLFCSNGFKEIQVWESGFKNIKAIFEK</sequence>
<dbReference type="RefSeq" id="WP_296938907.1">
    <property type="nucleotide sequence ID" value="NZ_LT599032.1"/>
</dbReference>
<evidence type="ECO:0000313" key="1">
    <source>
        <dbReference type="EMBL" id="SBV94045.1"/>
    </source>
</evidence>
<dbReference type="AlphaFoldDB" id="A0A212J4F1"/>
<dbReference type="CDD" id="cd02440">
    <property type="entry name" value="AdoMet_MTases"/>
    <property type="match status" value="1"/>
</dbReference>
<organism evidence="1">
    <name type="scientific">uncultured Dysgonomonas sp</name>
    <dbReference type="NCBI Taxonomy" id="206096"/>
    <lineage>
        <taxon>Bacteria</taxon>
        <taxon>Pseudomonadati</taxon>
        <taxon>Bacteroidota</taxon>
        <taxon>Bacteroidia</taxon>
        <taxon>Bacteroidales</taxon>
        <taxon>Dysgonomonadaceae</taxon>
        <taxon>Dysgonomonas</taxon>
        <taxon>environmental samples</taxon>
    </lineage>
</organism>
<name>A0A212J4F1_9BACT</name>
<dbReference type="InterPro" id="IPR029063">
    <property type="entry name" value="SAM-dependent_MTases_sf"/>
</dbReference>
<dbReference type="EMBL" id="FLUM01000001">
    <property type="protein sequence ID" value="SBV94045.1"/>
    <property type="molecule type" value="Genomic_DNA"/>
</dbReference>
<dbReference type="Gene3D" id="3.40.50.150">
    <property type="entry name" value="Vaccinia Virus protein VP39"/>
    <property type="match status" value="1"/>
</dbReference>
<gene>
    <name evidence="1" type="ORF">KL86DYS1_11028</name>
</gene>
<proteinExistence type="predicted"/>